<reference evidence="1 2" key="2">
    <citation type="submission" date="2018-11" db="EMBL/GenBank/DDBJ databases">
        <authorList>
            <consortium name="Pathogen Informatics"/>
        </authorList>
    </citation>
    <scope>NUCLEOTIDE SEQUENCE [LARGE SCALE GENOMIC DNA]</scope>
    <source>
        <strain evidence="1 2">MHpl1</strain>
    </source>
</reference>
<proteinExistence type="predicted"/>
<reference evidence="3" key="1">
    <citation type="submission" date="2017-02" db="UniProtKB">
        <authorList>
            <consortium name="WormBaseParasite"/>
        </authorList>
    </citation>
    <scope>IDENTIFICATION</scope>
</reference>
<evidence type="ECO:0000313" key="1">
    <source>
        <dbReference type="EMBL" id="VDO93571.1"/>
    </source>
</evidence>
<dbReference type="EMBL" id="UZAF01024490">
    <property type="protein sequence ID" value="VDO93571.1"/>
    <property type="molecule type" value="Genomic_DNA"/>
</dbReference>
<name>A0A0N4XC02_HAEPC</name>
<dbReference type="Proteomes" id="UP000268014">
    <property type="component" value="Unassembled WGS sequence"/>
</dbReference>
<evidence type="ECO:0000313" key="2">
    <source>
        <dbReference type="Proteomes" id="UP000268014"/>
    </source>
</evidence>
<accession>A0A0N4XC02</accession>
<dbReference type="WBParaSite" id="HPLM_0002189701-mRNA-1">
    <property type="protein sequence ID" value="HPLM_0002189701-mRNA-1"/>
    <property type="gene ID" value="HPLM_0002189701"/>
</dbReference>
<evidence type="ECO:0000313" key="3">
    <source>
        <dbReference type="WBParaSite" id="HPLM_0002189701-mRNA-1"/>
    </source>
</evidence>
<sequence>MKTFASRPIRDVALKGFIGKVKAKQDADRASTREVNRGDDLYPHERVVKALSRERGVQEVFSKKWISEESTQLPSTSTREVNRGDDLYPHERVVKALSRERGVQEVRNCEN</sequence>
<organism evidence="3">
    <name type="scientific">Haemonchus placei</name>
    <name type="common">Barber's pole worm</name>
    <dbReference type="NCBI Taxonomy" id="6290"/>
    <lineage>
        <taxon>Eukaryota</taxon>
        <taxon>Metazoa</taxon>
        <taxon>Ecdysozoa</taxon>
        <taxon>Nematoda</taxon>
        <taxon>Chromadorea</taxon>
        <taxon>Rhabditida</taxon>
        <taxon>Rhabditina</taxon>
        <taxon>Rhabditomorpha</taxon>
        <taxon>Strongyloidea</taxon>
        <taxon>Trichostrongylidae</taxon>
        <taxon>Haemonchus</taxon>
    </lineage>
</organism>
<gene>
    <name evidence="1" type="ORF">HPLM_LOCUS21886</name>
</gene>
<dbReference type="AlphaFoldDB" id="A0A0N4XC02"/>
<keyword evidence="2" id="KW-1185">Reference proteome</keyword>
<protein>
    <submittedName>
        <fullName evidence="3">Chromo domain-containing protein</fullName>
    </submittedName>
</protein>